<reference evidence="9" key="1">
    <citation type="submission" date="2022-01" db="EMBL/GenBank/DDBJ databases">
        <authorList>
            <person name="King R."/>
        </authorList>
    </citation>
    <scope>NUCLEOTIDE SEQUENCE</scope>
</reference>
<proteinExistence type="inferred from homology"/>
<comment type="similarity">
    <text evidence="6">Belongs to the WD repeat WDR6 family.</text>
</comment>
<accession>A0A9N9MV74</accession>
<keyword evidence="10" id="KW-1185">Reference proteome</keyword>
<evidence type="ECO:0000256" key="8">
    <source>
        <dbReference type="PROSITE-ProRule" id="PRU00221"/>
    </source>
</evidence>
<protein>
    <recommendedName>
        <fullName evidence="7">tRNA (34-2'-O)-methyltransferase regulator WDR6</fullName>
    </recommendedName>
</protein>
<dbReference type="InterPro" id="IPR001680">
    <property type="entry name" value="WD40_rpt"/>
</dbReference>
<keyword evidence="3 8" id="KW-0853">WD repeat</keyword>
<gene>
    <name evidence="9" type="ORF">CEUTPL_LOCUS9819</name>
</gene>
<dbReference type="GO" id="GO:0030488">
    <property type="term" value="P:tRNA methylation"/>
    <property type="evidence" value="ECO:0007669"/>
    <property type="project" value="TreeGrafter"/>
</dbReference>
<dbReference type="PANTHER" id="PTHR14344:SF3">
    <property type="entry name" value="WD REPEAT-CONTAINING PROTEIN 6"/>
    <property type="match status" value="1"/>
</dbReference>
<dbReference type="EMBL" id="OU892281">
    <property type="protein sequence ID" value="CAG9769307.1"/>
    <property type="molecule type" value="Genomic_DNA"/>
</dbReference>
<dbReference type="Proteomes" id="UP001152799">
    <property type="component" value="Chromosome 5"/>
</dbReference>
<dbReference type="InterPro" id="IPR051973">
    <property type="entry name" value="tRNA_Anticodon_Mtase-Reg"/>
</dbReference>
<dbReference type="PROSITE" id="PS50294">
    <property type="entry name" value="WD_REPEATS_REGION"/>
    <property type="match status" value="1"/>
</dbReference>
<evidence type="ECO:0000256" key="2">
    <source>
        <dbReference type="ARBA" id="ARBA00022490"/>
    </source>
</evidence>
<dbReference type="SMART" id="SM00320">
    <property type="entry name" value="WD40"/>
    <property type="match status" value="11"/>
</dbReference>
<evidence type="ECO:0000256" key="3">
    <source>
        <dbReference type="ARBA" id="ARBA00022574"/>
    </source>
</evidence>
<evidence type="ECO:0000256" key="1">
    <source>
        <dbReference type="ARBA" id="ARBA00004496"/>
    </source>
</evidence>
<dbReference type="Gene3D" id="2.130.10.10">
    <property type="entry name" value="YVTN repeat-like/Quinoprotein amine dehydrogenase"/>
    <property type="match status" value="3"/>
</dbReference>
<sequence>MFNSLCLQTDVTCIEIIDKHVFAGIGGFLHIYQLPNNNLIKRLKIFEGQKIYGIKPNLNLSKLIIFGGKHISLTSCPQGNFEEIEKSTHHILSDWILAVKWIENDNKIATVFMHNKLTIWNKDFLKEISVKCEERCILYSAHICYDSHKELLILSGTVFSEVLLWKPLNSHENKCSPVLKRLKEHNGVIFSIDYNPDNGLICATSDDRSAVLWKMTSTNPQDIQINKLCQVYEHLARIFRCLILKECFITVGEDSLIIVWDFNGSLLRKIETHQGGAVWSLGYNKNLDVICSGGNDGAITTFRVNPKVVKDYSSLPNREIPKIVGLLRAGNMICLSEKAVLYYHDVIWQEVARYPDLQKYCILQISPCKRLFALAGFDGQIYIYRENHLINKFFLQHKSRIFAFHWLDCNRFLVTQKDGILILYFIFNNTINFIQSFIFPSSKERWPTCACALNDHIILGDRKGNIYNFKIGHESPINTQKKSHSYLGVTYLYFENNLIISLGRDGFIKRYKLSNNNLECIDSNKTKFSWLVGLENNLLLSFSGDNFVVSDFKFQRILFETKCGGGHRSWDYVTNSKSIIFSFIKQKIIHTCQLNMEDFMPKDVIEGFHVREINALKVLKLSEDYHLVISGGEDTILRLSIAQFNRIKILETFKIHLSSIRAINYYKLNINKYLLITAGGRAQIICWQIEIQDEKISCIEKCNFYESVSQEEGETRIMHLCIANIHEQLYLFAGRSDGLIKIFSISTDMNLKLENSISHSNHCISNLALIKGGVNIDLLASMATDGNLKFWSISDICYNQSNEALNFFKIHQSGITSFSYILKDDRLITLTGGDDNCISLTLFGIHKQNSFISLAKINVDQNFAIHCAQITGAFLLNGYFITSSIDQRIVISKWLYKDNEVKFSMLEKYDTAIADPQGLEAILDKRSLYLYIFGNGIECVKVNI</sequence>
<keyword evidence="2" id="KW-0963">Cytoplasm</keyword>
<dbReference type="GO" id="GO:0005737">
    <property type="term" value="C:cytoplasm"/>
    <property type="evidence" value="ECO:0007669"/>
    <property type="project" value="UniProtKB-SubCell"/>
</dbReference>
<evidence type="ECO:0000256" key="7">
    <source>
        <dbReference type="ARBA" id="ARBA00040154"/>
    </source>
</evidence>
<keyword evidence="4" id="KW-0819">tRNA processing</keyword>
<dbReference type="AlphaFoldDB" id="A0A9N9MV74"/>
<evidence type="ECO:0000313" key="10">
    <source>
        <dbReference type="Proteomes" id="UP001152799"/>
    </source>
</evidence>
<dbReference type="InterPro" id="IPR015943">
    <property type="entry name" value="WD40/YVTN_repeat-like_dom_sf"/>
</dbReference>
<name>A0A9N9MV74_9CUCU</name>
<dbReference type="InterPro" id="IPR036322">
    <property type="entry name" value="WD40_repeat_dom_sf"/>
</dbReference>
<comment type="subcellular location">
    <subcellularLocation>
        <location evidence="1">Cytoplasm</location>
    </subcellularLocation>
</comment>
<dbReference type="OrthoDB" id="5594999at2759"/>
<keyword evidence="5" id="KW-0677">Repeat</keyword>
<dbReference type="PANTHER" id="PTHR14344">
    <property type="entry name" value="WD REPEAT PROTEIN"/>
    <property type="match status" value="1"/>
</dbReference>
<evidence type="ECO:0000256" key="6">
    <source>
        <dbReference type="ARBA" id="ARBA00038255"/>
    </source>
</evidence>
<feature type="repeat" description="WD" evidence="8">
    <location>
        <begin position="182"/>
        <end position="223"/>
    </location>
</feature>
<evidence type="ECO:0000256" key="5">
    <source>
        <dbReference type="ARBA" id="ARBA00022737"/>
    </source>
</evidence>
<dbReference type="PROSITE" id="PS50082">
    <property type="entry name" value="WD_REPEATS_2"/>
    <property type="match status" value="1"/>
</dbReference>
<dbReference type="SUPFAM" id="SSF50978">
    <property type="entry name" value="WD40 repeat-like"/>
    <property type="match status" value="3"/>
</dbReference>
<organism evidence="9 10">
    <name type="scientific">Ceutorhynchus assimilis</name>
    <name type="common">cabbage seed weevil</name>
    <dbReference type="NCBI Taxonomy" id="467358"/>
    <lineage>
        <taxon>Eukaryota</taxon>
        <taxon>Metazoa</taxon>
        <taxon>Ecdysozoa</taxon>
        <taxon>Arthropoda</taxon>
        <taxon>Hexapoda</taxon>
        <taxon>Insecta</taxon>
        <taxon>Pterygota</taxon>
        <taxon>Neoptera</taxon>
        <taxon>Endopterygota</taxon>
        <taxon>Coleoptera</taxon>
        <taxon>Polyphaga</taxon>
        <taxon>Cucujiformia</taxon>
        <taxon>Curculionidae</taxon>
        <taxon>Ceutorhynchinae</taxon>
        <taxon>Ceutorhynchus</taxon>
    </lineage>
</organism>
<evidence type="ECO:0000313" key="9">
    <source>
        <dbReference type="EMBL" id="CAG9769307.1"/>
    </source>
</evidence>
<evidence type="ECO:0000256" key="4">
    <source>
        <dbReference type="ARBA" id="ARBA00022694"/>
    </source>
</evidence>
<dbReference type="Pfam" id="PF00400">
    <property type="entry name" value="WD40"/>
    <property type="match status" value="2"/>
</dbReference>